<evidence type="ECO:0000313" key="1">
    <source>
        <dbReference type="EMBL" id="ANN19528.1"/>
    </source>
</evidence>
<protein>
    <submittedName>
        <fullName evidence="1">Uncharacterized protein</fullName>
    </submittedName>
</protein>
<name>A0A193C582_AMYOR</name>
<dbReference type="EMBL" id="CP016174">
    <property type="protein sequence ID" value="ANN19528.1"/>
    <property type="molecule type" value="Genomic_DNA"/>
</dbReference>
<evidence type="ECO:0000313" key="2">
    <source>
        <dbReference type="Proteomes" id="UP000093695"/>
    </source>
</evidence>
<dbReference type="Proteomes" id="UP000093695">
    <property type="component" value="Chromosome"/>
</dbReference>
<organism evidence="1 2">
    <name type="scientific">Amycolatopsis orientalis</name>
    <name type="common">Nocardia orientalis</name>
    <dbReference type="NCBI Taxonomy" id="31958"/>
    <lineage>
        <taxon>Bacteria</taxon>
        <taxon>Bacillati</taxon>
        <taxon>Actinomycetota</taxon>
        <taxon>Actinomycetes</taxon>
        <taxon>Pseudonocardiales</taxon>
        <taxon>Pseudonocardiaceae</taxon>
        <taxon>Amycolatopsis</taxon>
    </lineage>
</organism>
<dbReference type="KEGG" id="aori:SD37_30520"/>
<dbReference type="AlphaFoldDB" id="A0A193C582"/>
<dbReference type="InterPro" id="IPR027417">
    <property type="entry name" value="P-loop_NTPase"/>
</dbReference>
<gene>
    <name evidence="1" type="ORF">SD37_30520</name>
</gene>
<accession>A0A193C582</accession>
<dbReference type="RefSeq" id="WP_044855555.1">
    <property type="nucleotide sequence ID" value="NZ_CP016174.1"/>
</dbReference>
<reference evidence="1 2" key="1">
    <citation type="journal article" date="2015" name="Genome Announc.">
        <title>Draft Genome Sequence of Norvancomycin-Producing Strain Amycolatopsis orientalis CPCC200066.</title>
        <authorList>
            <person name="Lei X."/>
            <person name="Yuan F."/>
            <person name="Shi Y."/>
            <person name="Li X."/>
            <person name="Wang L."/>
            <person name="Hong B."/>
        </authorList>
    </citation>
    <scope>NUCLEOTIDE SEQUENCE [LARGE SCALE GENOMIC DNA]</scope>
    <source>
        <strain evidence="1 2">B-37</strain>
    </source>
</reference>
<keyword evidence="2" id="KW-1185">Reference proteome</keyword>
<proteinExistence type="predicted"/>
<dbReference type="STRING" id="31958.SD37_30520"/>
<dbReference type="SUPFAM" id="SSF52540">
    <property type="entry name" value="P-loop containing nucleoside triphosphate hydrolases"/>
    <property type="match status" value="1"/>
</dbReference>
<sequence length="358" mass="39563">MVRWIHAPDWGDSTARLLHTALNNALYQSDELLDVYRGIGLDPCDIHWNQPAAHLWPTITRDAAKVRRLERLITLVKHRCPAVAPDLDTVLAARGTHTTWYREQERHRSLLLGPGCSRALLDRTDLRAHLVDLARKQFPVLNITGEPGSGKTYSRHLIQHMASDPALACEFKIISVEEDFYDHVDATAFMATLAARLGLPTDFPVDRHTEQARTVRELVNVFVGRFSALPERLRWIFIDGLDRPQVGSGVHMVVAQLAKEVEAGQLRDTRLIVTGHPGDFAPAVLEVLLHEKLTGVTASHLRGFFRGLADHVGSTLSDDDVDGLVDQVLAQADLDDLPVLGKAACLAAHSQFTPAGSP</sequence>